<keyword evidence="2" id="KW-0489">Methyltransferase</keyword>
<protein>
    <submittedName>
        <fullName evidence="2">Putative methyltransferase YcgJ</fullName>
        <ecNumber evidence="2">2.1.1.-</ecNumber>
    </submittedName>
</protein>
<dbReference type="GO" id="GO:0008168">
    <property type="term" value="F:methyltransferase activity"/>
    <property type="evidence" value="ECO:0007669"/>
    <property type="project" value="UniProtKB-KW"/>
</dbReference>
<proteinExistence type="predicted"/>
<accession>A0A1V4SIB9</accession>
<dbReference type="SUPFAM" id="SSF53335">
    <property type="entry name" value="S-adenosyl-L-methionine-dependent methyltransferases"/>
    <property type="match status" value="1"/>
</dbReference>
<evidence type="ECO:0000313" key="2">
    <source>
        <dbReference type="EMBL" id="OPX42987.1"/>
    </source>
</evidence>
<dbReference type="AlphaFoldDB" id="A0A1V4SIB9"/>
<dbReference type="OrthoDB" id="9791837at2"/>
<dbReference type="Gene3D" id="3.40.50.150">
    <property type="entry name" value="Vaccinia Virus protein VP39"/>
    <property type="match status" value="1"/>
</dbReference>
<keyword evidence="2" id="KW-0808">Transferase</keyword>
<feature type="domain" description="Methyltransferase" evidence="1">
    <location>
        <begin position="48"/>
        <end position="119"/>
    </location>
</feature>
<gene>
    <name evidence="2" type="primary">ycgJ_2</name>
    <name evidence="2" type="ORF">CLHUN_31310</name>
</gene>
<dbReference type="EMBL" id="MZGX01000022">
    <property type="protein sequence ID" value="OPX42987.1"/>
    <property type="molecule type" value="Genomic_DNA"/>
</dbReference>
<dbReference type="Proteomes" id="UP000191554">
    <property type="component" value="Unassembled WGS sequence"/>
</dbReference>
<evidence type="ECO:0000313" key="3">
    <source>
        <dbReference type="Proteomes" id="UP000191554"/>
    </source>
</evidence>
<dbReference type="EC" id="2.1.1.-" evidence="2"/>
<reference evidence="2 3" key="1">
    <citation type="submission" date="2017-03" db="EMBL/GenBank/DDBJ databases">
        <title>Genome sequence of Clostridium hungatei DSM 14427.</title>
        <authorList>
            <person name="Poehlein A."/>
            <person name="Daniel R."/>
        </authorList>
    </citation>
    <scope>NUCLEOTIDE SEQUENCE [LARGE SCALE GENOMIC DNA]</scope>
    <source>
        <strain evidence="2 3">DSM 14427</strain>
    </source>
</reference>
<evidence type="ECO:0000259" key="1">
    <source>
        <dbReference type="Pfam" id="PF13649"/>
    </source>
</evidence>
<dbReference type="InterPro" id="IPR041698">
    <property type="entry name" value="Methyltransf_25"/>
</dbReference>
<sequence length="229" mass="26035">MGMEWYDMVAKKNGGYKSNAIFTVEGISGEDVFEKELIQLLRNSKSALDAGCGHGDFTIKMAKYAYGIVGFDWSIELLKIADSLKEHYKADNVNFVRAATKSELPFEDGQFDLVYCRRGPTSITKHSRILCPGGIIYGICPEYPDIIAILSERLSDNGFIDIQFNIFDDVICVFPNDREFAKFLTAFPGNPDYTLPENKPLIDEKVNENMINGRLCYRQWRIIWKAIKS</sequence>
<dbReference type="RefSeq" id="WP_080065569.1">
    <property type="nucleotide sequence ID" value="NZ_MZGX01000022.1"/>
</dbReference>
<dbReference type="CDD" id="cd02440">
    <property type="entry name" value="AdoMet_MTases"/>
    <property type="match status" value="1"/>
</dbReference>
<comment type="caution">
    <text evidence="2">The sequence shown here is derived from an EMBL/GenBank/DDBJ whole genome shotgun (WGS) entry which is preliminary data.</text>
</comment>
<organism evidence="2 3">
    <name type="scientific">Ruminiclostridium hungatei</name>
    <name type="common">Clostridium hungatei</name>
    <dbReference type="NCBI Taxonomy" id="48256"/>
    <lineage>
        <taxon>Bacteria</taxon>
        <taxon>Bacillati</taxon>
        <taxon>Bacillota</taxon>
        <taxon>Clostridia</taxon>
        <taxon>Eubacteriales</taxon>
        <taxon>Oscillospiraceae</taxon>
        <taxon>Ruminiclostridium</taxon>
    </lineage>
</organism>
<dbReference type="InterPro" id="IPR029063">
    <property type="entry name" value="SAM-dependent_MTases_sf"/>
</dbReference>
<keyword evidence="3" id="KW-1185">Reference proteome</keyword>
<name>A0A1V4SIB9_RUMHU</name>
<dbReference type="GO" id="GO:0032259">
    <property type="term" value="P:methylation"/>
    <property type="evidence" value="ECO:0007669"/>
    <property type="project" value="UniProtKB-KW"/>
</dbReference>
<dbReference type="PANTHER" id="PTHR43591">
    <property type="entry name" value="METHYLTRANSFERASE"/>
    <property type="match status" value="1"/>
</dbReference>
<dbReference type="STRING" id="48256.CLHUN_31310"/>
<dbReference type="Pfam" id="PF13649">
    <property type="entry name" value="Methyltransf_25"/>
    <property type="match status" value="1"/>
</dbReference>